<dbReference type="EMBL" id="BMLV01000002">
    <property type="protein sequence ID" value="GGP03710.1"/>
    <property type="molecule type" value="Genomic_DNA"/>
</dbReference>
<dbReference type="InterPro" id="IPR036108">
    <property type="entry name" value="4pyrrol_syn_uPrphyn_synt_sf"/>
</dbReference>
<reference evidence="3" key="1">
    <citation type="journal article" date="2019" name="Int. J. Syst. Evol. Microbiol.">
        <title>The Global Catalogue of Microorganisms (GCM) 10K type strain sequencing project: providing services to taxonomists for standard genome sequencing and annotation.</title>
        <authorList>
            <consortium name="The Broad Institute Genomics Platform"/>
            <consortium name="The Broad Institute Genome Sequencing Center for Infectious Disease"/>
            <person name="Wu L."/>
            <person name="Ma J."/>
        </authorList>
    </citation>
    <scope>NUCLEOTIDE SEQUENCE [LARGE SCALE GENOMIC DNA]</scope>
    <source>
        <strain evidence="3">CGMCC 1.7656</strain>
    </source>
</reference>
<keyword evidence="3" id="KW-1185">Reference proteome</keyword>
<evidence type="ECO:0000313" key="3">
    <source>
        <dbReference type="Proteomes" id="UP000620064"/>
    </source>
</evidence>
<proteinExistence type="predicted"/>
<dbReference type="InterPro" id="IPR003754">
    <property type="entry name" value="4pyrrol_synth_uPrphyn_synth"/>
</dbReference>
<dbReference type="CDD" id="cd06578">
    <property type="entry name" value="HemD"/>
    <property type="match status" value="1"/>
</dbReference>
<dbReference type="PANTHER" id="PTHR12390:SF0">
    <property type="entry name" value="UROPORPHYRINOGEN-III SYNTHASE"/>
    <property type="match status" value="1"/>
</dbReference>
<evidence type="ECO:0000313" key="2">
    <source>
        <dbReference type="EMBL" id="GGP03710.1"/>
    </source>
</evidence>
<feature type="domain" description="Tetrapyrrole biosynthesis uroporphyrinogen III synthase" evidence="1">
    <location>
        <begin position="46"/>
        <end position="217"/>
    </location>
</feature>
<evidence type="ECO:0000259" key="1">
    <source>
        <dbReference type="Pfam" id="PF02602"/>
    </source>
</evidence>
<keyword evidence="2" id="KW-0808">Transferase</keyword>
<dbReference type="SUPFAM" id="SSF69618">
    <property type="entry name" value="HemD-like"/>
    <property type="match status" value="1"/>
</dbReference>
<dbReference type="GO" id="GO:0032259">
    <property type="term" value="P:methylation"/>
    <property type="evidence" value="ECO:0007669"/>
    <property type="project" value="UniProtKB-KW"/>
</dbReference>
<comment type="caution">
    <text evidence="2">The sequence shown here is derived from an EMBL/GenBank/DDBJ whole genome shotgun (WGS) entry which is preliminary data.</text>
</comment>
<gene>
    <name evidence="2" type="primary">hemD</name>
    <name evidence="2" type="ORF">GCM10010992_13130</name>
</gene>
<name>A0ABQ2NJE6_9FLAO</name>
<dbReference type="Pfam" id="PF02602">
    <property type="entry name" value="HEM4"/>
    <property type="match status" value="1"/>
</dbReference>
<dbReference type="PANTHER" id="PTHR12390">
    <property type="entry name" value="UROPORPHYRINOGEN III SYNTHASE"/>
    <property type="match status" value="1"/>
</dbReference>
<dbReference type="Gene3D" id="3.40.50.10090">
    <property type="match status" value="2"/>
</dbReference>
<sequence length="226" mass="26288">MKILFTKTGIENEVSKKLGADLAFDFQDFINIKHLKTKPFDLKNYSLIFSSVNAVKSFFKNKFEPHENFLNPRKFNKIYTVGFKTKLELRKQGFGTFKVTKHASDLADFIIDYCQKEKFLHFCGDLALNILDEKLPLQNISYKKVIIYQTNLLYPKISEKYDAVVFFSPSGVRSFAKFNSLENLKIFSIGQTTEKELKKFTQNRIFTSKESNLEDLLNIIKQKAES</sequence>
<dbReference type="Proteomes" id="UP000620064">
    <property type="component" value="Unassembled WGS sequence"/>
</dbReference>
<dbReference type="InterPro" id="IPR039793">
    <property type="entry name" value="UROS/Hem4"/>
</dbReference>
<dbReference type="RefSeq" id="WP_188617276.1">
    <property type="nucleotide sequence ID" value="NZ_BMLV01000002.1"/>
</dbReference>
<dbReference type="GO" id="GO:0008168">
    <property type="term" value="F:methyltransferase activity"/>
    <property type="evidence" value="ECO:0007669"/>
    <property type="project" value="UniProtKB-KW"/>
</dbReference>
<accession>A0ABQ2NJE6</accession>
<organism evidence="2 3">
    <name type="scientific">Cloacibacterium rupense</name>
    <dbReference type="NCBI Taxonomy" id="517423"/>
    <lineage>
        <taxon>Bacteria</taxon>
        <taxon>Pseudomonadati</taxon>
        <taxon>Bacteroidota</taxon>
        <taxon>Flavobacteriia</taxon>
        <taxon>Flavobacteriales</taxon>
        <taxon>Weeksellaceae</taxon>
    </lineage>
</organism>
<protein>
    <submittedName>
        <fullName evidence="2">Uroporphyrinogen III methyltransferase</fullName>
    </submittedName>
</protein>
<keyword evidence="2" id="KW-0489">Methyltransferase</keyword>